<evidence type="ECO:0000256" key="2">
    <source>
        <dbReference type="ARBA" id="ARBA00022723"/>
    </source>
</evidence>
<dbReference type="GO" id="GO:0000981">
    <property type="term" value="F:DNA-binding transcription factor activity, RNA polymerase II-specific"/>
    <property type="evidence" value="ECO:0007669"/>
    <property type="project" value="InterPro"/>
</dbReference>
<keyword evidence="6" id="KW-0539">Nucleus</keyword>
<keyword evidence="3" id="KW-0677">Repeat</keyword>
<comment type="subcellular location">
    <subcellularLocation>
        <location evidence="1">Nucleus</location>
    </subcellularLocation>
</comment>
<organism evidence="10 11">
    <name type="scientific">Verticillium dahliae</name>
    <name type="common">Verticillium wilt</name>
    <dbReference type="NCBI Taxonomy" id="27337"/>
    <lineage>
        <taxon>Eukaryota</taxon>
        <taxon>Fungi</taxon>
        <taxon>Dikarya</taxon>
        <taxon>Ascomycota</taxon>
        <taxon>Pezizomycotina</taxon>
        <taxon>Sordariomycetes</taxon>
        <taxon>Hypocreomycetidae</taxon>
        <taxon>Glomerellales</taxon>
        <taxon>Plectosphaerellaceae</taxon>
        <taxon>Verticillium</taxon>
    </lineage>
</organism>
<evidence type="ECO:0000259" key="9">
    <source>
        <dbReference type="PROSITE" id="PS50157"/>
    </source>
</evidence>
<feature type="compositionally biased region" description="Polar residues" evidence="8">
    <location>
        <begin position="81"/>
        <end position="104"/>
    </location>
</feature>
<feature type="compositionally biased region" description="Basic and acidic residues" evidence="8">
    <location>
        <begin position="61"/>
        <end position="76"/>
    </location>
</feature>
<evidence type="ECO:0000313" key="11">
    <source>
        <dbReference type="Proteomes" id="UP000288725"/>
    </source>
</evidence>
<dbReference type="InterPro" id="IPR051059">
    <property type="entry name" value="VerF-like"/>
</dbReference>
<dbReference type="GO" id="GO:0000978">
    <property type="term" value="F:RNA polymerase II cis-regulatory region sequence-specific DNA binding"/>
    <property type="evidence" value="ECO:0007669"/>
    <property type="project" value="InterPro"/>
</dbReference>
<dbReference type="Proteomes" id="UP000288725">
    <property type="component" value="Chromosome 6"/>
</dbReference>
<accession>A0A444RZM2</accession>
<dbReference type="SMART" id="SM00355">
    <property type="entry name" value="ZnF_C2H2"/>
    <property type="match status" value="2"/>
</dbReference>
<keyword evidence="4 7" id="KW-0863">Zinc-finger</keyword>
<evidence type="ECO:0000256" key="4">
    <source>
        <dbReference type="ARBA" id="ARBA00022771"/>
    </source>
</evidence>
<dbReference type="CDD" id="cd12148">
    <property type="entry name" value="fungal_TF_MHR"/>
    <property type="match status" value="1"/>
</dbReference>
<gene>
    <name evidence="10" type="ORF">VDGE_08145</name>
</gene>
<dbReference type="InterPro" id="IPR007219">
    <property type="entry name" value="XnlR_reg_dom"/>
</dbReference>
<dbReference type="FunFam" id="3.30.160.60:FF:002343">
    <property type="entry name" value="Zinc finger protein 33A"/>
    <property type="match status" value="1"/>
</dbReference>
<dbReference type="SUPFAM" id="SSF57667">
    <property type="entry name" value="beta-beta-alpha zinc fingers"/>
    <property type="match status" value="1"/>
</dbReference>
<dbReference type="EMBL" id="RSDZ01000047">
    <property type="protein sequence ID" value="RXG46616.1"/>
    <property type="molecule type" value="Genomic_DNA"/>
</dbReference>
<dbReference type="GO" id="GO:0008270">
    <property type="term" value="F:zinc ion binding"/>
    <property type="evidence" value="ECO:0007669"/>
    <property type="project" value="UniProtKB-KW"/>
</dbReference>
<evidence type="ECO:0000256" key="5">
    <source>
        <dbReference type="ARBA" id="ARBA00022833"/>
    </source>
</evidence>
<dbReference type="PANTHER" id="PTHR40626">
    <property type="entry name" value="MIP31509P"/>
    <property type="match status" value="1"/>
</dbReference>
<comment type="caution">
    <text evidence="10">The sequence shown here is derived from an EMBL/GenBank/DDBJ whole genome shotgun (WGS) entry which is preliminary data.</text>
</comment>
<dbReference type="PANTHER" id="PTHR40626:SF7">
    <property type="entry name" value="TRANSCRIPTION FACTOR, PUTATIVE (AFU_ORTHOLOGUE AFUA_1G04110)-RELATED"/>
    <property type="match status" value="1"/>
</dbReference>
<dbReference type="Gene3D" id="3.30.160.60">
    <property type="entry name" value="Classic Zinc Finger"/>
    <property type="match status" value="2"/>
</dbReference>
<feature type="domain" description="C2H2-type" evidence="9">
    <location>
        <begin position="4"/>
        <end position="31"/>
    </location>
</feature>
<evidence type="ECO:0000256" key="1">
    <source>
        <dbReference type="ARBA" id="ARBA00004123"/>
    </source>
</evidence>
<dbReference type="InterPro" id="IPR013087">
    <property type="entry name" value="Znf_C2H2_type"/>
</dbReference>
<proteinExistence type="predicted"/>
<dbReference type="AlphaFoldDB" id="A0A444RZM2"/>
<evidence type="ECO:0000256" key="6">
    <source>
        <dbReference type="ARBA" id="ARBA00023242"/>
    </source>
</evidence>
<evidence type="ECO:0000256" key="7">
    <source>
        <dbReference type="PROSITE-ProRule" id="PRU00042"/>
    </source>
</evidence>
<dbReference type="GO" id="GO:0005634">
    <property type="term" value="C:nucleus"/>
    <property type="evidence" value="ECO:0007669"/>
    <property type="project" value="UniProtKB-SubCell"/>
</dbReference>
<reference evidence="10 11" key="1">
    <citation type="submission" date="2018-12" db="EMBL/GenBank/DDBJ databases">
        <title>Genome of Verticillium dahliae isolate Getta Getta.</title>
        <authorList>
            <person name="Gardiner D.M."/>
        </authorList>
    </citation>
    <scope>NUCLEOTIDE SEQUENCE [LARGE SCALE GENOMIC DNA]</scope>
    <source>
        <strain evidence="10 11">Getta Getta</strain>
    </source>
</reference>
<dbReference type="GO" id="GO:0006351">
    <property type="term" value="P:DNA-templated transcription"/>
    <property type="evidence" value="ECO:0007669"/>
    <property type="project" value="InterPro"/>
</dbReference>
<dbReference type="GO" id="GO:0000785">
    <property type="term" value="C:chromatin"/>
    <property type="evidence" value="ECO:0007669"/>
    <property type="project" value="TreeGrafter"/>
</dbReference>
<keyword evidence="5" id="KW-0862">Zinc</keyword>
<dbReference type="Pfam" id="PF04082">
    <property type="entry name" value="Fungal_trans"/>
    <property type="match status" value="1"/>
</dbReference>
<dbReference type="PROSITE" id="PS50157">
    <property type="entry name" value="ZINC_FINGER_C2H2_2"/>
    <property type="match status" value="2"/>
</dbReference>
<evidence type="ECO:0000256" key="8">
    <source>
        <dbReference type="SAM" id="MobiDB-lite"/>
    </source>
</evidence>
<keyword evidence="2" id="KW-0479">Metal-binding</keyword>
<feature type="domain" description="C2H2-type" evidence="9">
    <location>
        <begin position="32"/>
        <end position="59"/>
    </location>
</feature>
<sequence length="885" mass="97739">MPARTCSYCDGSFSKIEHLKRHERSHTGEKPYTCRLCNKKFARGDVLKRHIRGHLAQKEGQNGKESREPRGSRQADDESGSGASPRSSGDAENTTDTGNLSSARPEQGDDDNLTITVASVHNPDFDFGTSVAVIDPPTESNDDFDGNELLASVPTQPTHTNSIDRPNPTDANLFEGNSLFSPLVGDAGRTPREMLTAAMASQQPLESDLSVILGFAPRAAFGALSHNRALDSDNLGWLSTFDAAVPSPPNSTNPWDAFLISLGSPLIRDFQGNSARKHSFGSDIPDERFAKVARLWPKRRERPWYMIQTLWHDAANHEGTNLFSESPPGERDDNSPSMRTNGPQRGLDDDRRLSLIRDLSLPRFGGDDNDQSLQNKSGLPTADTFAVCIDLYFQRFHPLFPFIHEPTFSARRTPNIILLPICLIGLHLLDPDKTRPFVITQVLRGIERCTTALARPWKRNDSMSLITVLGSAILYLNFASILEEVAHSELTHALYAKALTVAQQSGLFEVSRGPSICEALSQERQTDAAWKSWARIESAKRVVAYLVVTDCLYTSSIGPKPMTQVDMLHIHAPCPENLFDAVDATSWAKLASMSPATFIDPPVLDFQGHKATLPTTLSASVMGMHTLLSATWLYIADLRYRTLPSSSDPLRNSLYPGEIFQESSTGAAIAPLLREIYASDHEGLLAGDPNAMAFWNNMCVNLTANLDLFEIAAGREGMEAGKTALEKVFVWAQTAHARRACLHAAQVYVCMAKRKISDGTMFMSEIALFNAALVLGLYVYAAPDTLETGTETPLELLDEVDWNQIGDEGLPGWNMEQNDCSYAARRFISEGGAISFNRYVCIGGYASARRVILNYVGLLEEVGRWNWRRFRHILRVMSDSMVELA</sequence>
<evidence type="ECO:0000256" key="3">
    <source>
        <dbReference type="ARBA" id="ARBA00022737"/>
    </source>
</evidence>
<evidence type="ECO:0000313" key="10">
    <source>
        <dbReference type="EMBL" id="RXG46616.1"/>
    </source>
</evidence>
<protein>
    <recommendedName>
        <fullName evidence="9">C2H2-type domain-containing protein</fullName>
    </recommendedName>
</protein>
<feature type="region of interest" description="Disordered" evidence="8">
    <location>
        <begin position="318"/>
        <end position="348"/>
    </location>
</feature>
<feature type="region of interest" description="Disordered" evidence="8">
    <location>
        <begin position="50"/>
        <end position="110"/>
    </location>
</feature>
<dbReference type="InterPro" id="IPR036236">
    <property type="entry name" value="Znf_C2H2_sf"/>
</dbReference>
<dbReference type="PROSITE" id="PS00028">
    <property type="entry name" value="ZINC_FINGER_C2H2_1"/>
    <property type="match status" value="2"/>
</dbReference>
<dbReference type="Pfam" id="PF00096">
    <property type="entry name" value="zf-C2H2"/>
    <property type="match status" value="1"/>
</dbReference>
<name>A0A444RZM2_VERDA</name>